<protein>
    <submittedName>
        <fullName evidence="1">Uncharacterized protein</fullName>
    </submittedName>
</protein>
<organism evidence="1 2">
    <name type="scientific">Erwinia aeris</name>
    <dbReference type="NCBI Taxonomy" id="3239803"/>
    <lineage>
        <taxon>Bacteria</taxon>
        <taxon>Pseudomonadati</taxon>
        <taxon>Pseudomonadota</taxon>
        <taxon>Gammaproteobacteria</taxon>
        <taxon>Enterobacterales</taxon>
        <taxon>Erwiniaceae</taxon>
        <taxon>Erwinia</taxon>
    </lineage>
</organism>
<reference evidence="1 2" key="1">
    <citation type="submission" date="2024-07" db="EMBL/GenBank/DDBJ databases">
        <authorList>
            <person name="Hebao G."/>
        </authorList>
    </citation>
    <scope>NUCLEOTIDE SEQUENCE [LARGE SCALE GENOMIC DNA]</scope>
    <source>
        <strain evidence="1 2">ACCC 02193</strain>
    </source>
</reference>
<dbReference type="Proteomes" id="UP001565243">
    <property type="component" value="Unassembled WGS sequence"/>
</dbReference>
<evidence type="ECO:0000313" key="2">
    <source>
        <dbReference type="Proteomes" id="UP001565243"/>
    </source>
</evidence>
<dbReference type="EMBL" id="JBGFFX010000021">
    <property type="protein sequence ID" value="MEY8773317.1"/>
    <property type="molecule type" value="Genomic_DNA"/>
</dbReference>
<evidence type="ECO:0000313" key="1">
    <source>
        <dbReference type="EMBL" id="MEY8773317.1"/>
    </source>
</evidence>
<comment type="caution">
    <text evidence="1">The sequence shown here is derived from an EMBL/GenBank/DDBJ whole genome shotgun (WGS) entry which is preliminary data.</text>
</comment>
<proteinExistence type="predicted"/>
<dbReference type="RefSeq" id="WP_369896977.1">
    <property type="nucleotide sequence ID" value="NZ_JBGFFX010000021.1"/>
</dbReference>
<gene>
    <name evidence="1" type="ORF">AB6T85_23215</name>
</gene>
<sequence>MLDEGITAEASQKIDNNFYFEQLNDARVPPEENKARFLYVPGRKGKFRAPARFIRSGAAFSRRTNAKNPDREVGVIAI</sequence>
<keyword evidence="2" id="KW-1185">Reference proteome</keyword>
<accession>A0ABV4EEG5</accession>
<name>A0ABV4EEG5_9GAMM</name>